<keyword evidence="3 5" id="KW-0129">CBS domain</keyword>
<dbReference type="InterPro" id="IPR046342">
    <property type="entry name" value="CBS_dom_sf"/>
</dbReference>
<dbReference type="PIRSF" id="PIRSF004692">
    <property type="entry name" value="KdsD_KpsF"/>
    <property type="match status" value="1"/>
</dbReference>
<dbReference type="CDD" id="cd05014">
    <property type="entry name" value="SIS_Kpsf"/>
    <property type="match status" value="1"/>
</dbReference>
<dbReference type="Pfam" id="PF01380">
    <property type="entry name" value="SIS"/>
    <property type="match status" value="1"/>
</dbReference>
<keyword evidence="9" id="KW-1185">Reference proteome</keyword>
<protein>
    <submittedName>
        <fullName evidence="8">KpsF/GutQ family protein</fullName>
    </submittedName>
</protein>
<feature type="domain" description="CBS" evidence="6">
    <location>
        <begin position="278"/>
        <end position="329"/>
    </location>
</feature>
<dbReference type="PROSITE" id="PS51371">
    <property type="entry name" value="CBS"/>
    <property type="match status" value="2"/>
</dbReference>
<name>A0ABQ5VS45_9RHOB</name>
<evidence type="ECO:0000313" key="8">
    <source>
        <dbReference type="EMBL" id="GLQ33928.1"/>
    </source>
</evidence>
<dbReference type="PROSITE" id="PS51464">
    <property type="entry name" value="SIS"/>
    <property type="match status" value="1"/>
</dbReference>
<evidence type="ECO:0000256" key="1">
    <source>
        <dbReference type="ARBA" id="ARBA00008165"/>
    </source>
</evidence>
<evidence type="ECO:0000259" key="6">
    <source>
        <dbReference type="PROSITE" id="PS51371"/>
    </source>
</evidence>
<dbReference type="InterPro" id="IPR050986">
    <property type="entry name" value="GutQ/KpsF_isomerases"/>
</dbReference>
<dbReference type="NCBIfam" id="TIGR00393">
    <property type="entry name" value="kpsF"/>
    <property type="match status" value="1"/>
</dbReference>
<keyword evidence="2" id="KW-0677">Repeat</keyword>
<dbReference type="PANTHER" id="PTHR42745:SF1">
    <property type="entry name" value="ARABINOSE 5-PHOSPHATE ISOMERASE KDSD"/>
    <property type="match status" value="1"/>
</dbReference>
<evidence type="ECO:0000256" key="2">
    <source>
        <dbReference type="ARBA" id="ARBA00022737"/>
    </source>
</evidence>
<dbReference type="PANTHER" id="PTHR42745">
    <property type="match status" value="1"/>
</dbReference>
<dbReference type="InterPro" id="IPR000644">
    <property type="entry name" value="CBS_dom"/>
</dbReference>
<dbReference type="RefSeq" id="WP_284375325.1">
    <property type="nucleotide sequence ID" value="NZ_BSNN01000002.1"/>
</dbReference>
<comment type="similarity">
    <text evidence="1 4">Belongs to the SIS family. GutQ/KpsF subfamily.</text>
</comment>
<dbReference type="SUPFAM" id="SSF53697">
    <property type="entry name" value="SIS domain"/>
    <property type="match status" value="1"/>
</dbReference>
<reference evidence="9" key="1">
    <citation type="journal article" date="2019" name="Int. J. Syst. Evol. Microbiol.">
        <title>The Global Catalogue of Microorganisms (GCM) 10K type strain sequencing project: providing services to taxonomists for standard genome sequencing and annotation.</title>
        <authorList>
            <consortium name="The Broad Institute Genomics Platform"/>
            <consortium name="The Broad Institute Genome Sequencing Center for Infectious Disease"/>
            <person name="Wu L."/>
            <person name="Ma J."/>
        </authorList>
    </citation>
    <scope>NUCLEOTIDE SEQUENCE [LARGE SCALE GENOMIC DNA]</scope>
    <source>
        <strain evidence="9">NBRC 110140</strain>
    </source>
</reference>
<accession>A0ABQ5VS45</accession>
<dbReference type="Gene3D" id="3.10.580.10">
    <property type="entry name" value="CBS-domain"/>
    <property type="match status" value="1"/>
</dbReference>
<dbReference type="Gene3D" id="3.40.50.10490">
    <property type="entry name" value="Glucose-6-phosphate isomerase like protein, domain 1"/>
    <property type="match status" value="1"/>
</dbReference>
<proteinExistence type="inferred from homology"/>
<gene>
    <name evidence="8" type="ORF">GCM10007939_02110</name>
</gene>
<feature type="domain" description="CBS" evidence="6">
    <location>
        <begin position="205"/>
        <end position="263"/>
    </location>
</feature>
<feature type="domain" description="SIS" evidence="7">
    <location>
        <begin position="37"/>
        <end position="180"/>
    </location>
</feature>
<dbReference type="SMART" id="SM00116">
    <property type="entry name" value="CBS"/>
    <property type="match status" value="2"/>
</dbReference>
<dbReference type="InterPro" id="IPR001347">
    <property type="entry name" value="SIS_dom"/>
</dbReference>
<sequence length="329" mass="34744">MENTASVKECLEIGTEALNVLTARLDIDDFAQAVDAAVSLLSDISGRLVVTGMGKSGIIGRKMVATFASTGTPSLFLHPAEASHGDLGMVQKGDVFMALSFSGESRELGDILRYAKRFAIPIIAMTANPQSTLGKAADIQLILPKVTESCPHNLAPTSSTLIQMALGDAIAITLLKNKGFSEQDFFNFHPGGKLGTALTPVSELMNKGADLPLAPQSATIADILAQLSEKGYGIIGLTDDQGTLSGVITDGDIRRYLAENTDGSMKQVMFETKGTAIMTKKFISVTPNQSCAKILGILEQQKISAAFVLDDARPIGLIRMLTLIQAGVA</sequence>
<dbReference type="CDD" id="cd04604">
    <property type="entry name" value="CBS_pair_SIS_assoc"/>
    <property type="match status" value="1"/>
</dbReference>
<dbReference type="InterPro" id="IPR004800">
    <property type="entry name" value="KdsD/KpsF-type"/>
</dbReference>
<dbReference type="InterPro" id="IPR046348">
    <property type="entry name" value="SIS_dom_sf"/>
</dbReference>
<dbReference type="Proteomes" id="UP001156694">
    <property type="component" value="Unassembled WGS sequence"/>
</dbReference>
<dbReference type="SUPFAM" id="SSF54631">
    <property type="entry name" value="CBS-domain pair"/>
    <property type="match status" value="1"/>
</dbReference>
<evidence type="ECO:0000256" key="3">
    <source>
        <dbReference type="ARBA" id="ARBA00023122"/>
    </source>
</evidence>
<dbReference type="EMBL" id="BSNN01000002">
    <property type="protein sequence ID" value="GLQ33928.1"/>
    <property type="molecule type" value="Genomic_DNA"/>
</dbReference>
<dbReference type="InterPro" id="IPR035474">
    <property type="entry name" value="SIS_Kpsf"/>
</dbReference>
<evidence type="ECO:0000313" key="9">
    <source>
        <dbReference type="Proteomes" id="UP001156694"/>
    </source>
</evidence>
<comment type="caution">
    <text evidence="8">The sequence shown here is derived from an EMBL/GenBank/DDBJ whole genome shotgun (WGS) entry which is preliminary data.</text>
</comment>
<dbReference type="Pfam" id="PF00571">
    <property type="entry name" value="CBS"/>
    <property type="match status" value="2"/>
</dbReference>
<organism evidence="8 9">
    <name type="scientific">Amylibacter marinus</name>
    <dbReference type="NCBI Taxonomy" id="1475483"/>
    <lineage>
        <taxon>Bacteria</taxon>
        <taxon>Pseudomonadati</taxon>
        <taxon>Pseudomonadota</taxon>
        <taxon>Alphaproteobacteria</taxon>
        <taxon>Rhodobacterales</taxon>
        <taxon>Paracoccaceae</taxon>
        <taxon>Amylibacter</taxon>
    </lineage>
</organism>
<evidence type="ECO:0000256" key="4">
    <source>
        <dbReference type="PIRNR" id="PIRNR004692"/>
    </source>
</evidence>
<evidence type="ECO:0000259" key="7">
    <source>
        <dbReference type="PROSITE" id="PS51464"/>
    </source>
</evidence>
<evidence type="ECO:0000256" key="5">
    <source>
        <dbReference type="PROSITE-ProRule" id="PRU00703"/>
    </source>
</evidence>